<feature type="region of interest" description="Disordered" evidence="1">
    <location>
        <begin position="1"/>
        <end position="105"/>
    </location>
</feature>
<keyword evidence="3" id="KW-1185">Reference proteome</keyword>
<feature type="compositionally biased region" description="Basic and acidic residues" evidence="1">
    <location>
        <begin position="1"/>
        <end position="16"/>
    </location>
</feature>
<feature type="compositionally biased region" description="Basic and acidic residues" evidence="1">
    <location>
        <begin position="169"/>
        <end position="204"/>
    </location>
</feature>
<feature type="non-terminal residue" evidence="2">
    <location>
        <position position="1"/>
    </location>
</feature>
<dbReference type="Proteomes" id="UP000010411">
    <property type="component" value="Unassembled WGS sequence"/>
</dbReference>
<gene>
    <name evidence="2" type="ORF">STRIP9103_00276</name>
</gene>
<feature type="compositionally biased region" description="Basic and acidic residues" evidence="1">
    <location>
        <begin position="34"/>
        <end position="56"/>
    </location>
</feature>
<proteinExistence type="predicted"/>
<protein>
    <submittedName>
        <fullName evidence="2">Uncharacterized protein</fullName>
    </submittedName>
</protein>
<sequence>GEQQGDERGAHDHQPPDQRLAGLVACLAPGGHPRLAEDRAQPRDREEHRHGGRAELARPAQASYLQGQGQIHLEGEDVRAGHGGGEEEERPVGEDAPPLGEHALRAVAPPHLAVLVLAPARGQGADLDGGEYGEDAGRRQAGDAEVDAGEDHPDQGAEQYSGLVEDVEQGERLDPALPRLRGEIRPYGRVEQGAREAGGRRGGQ</sequence>
<feature type="region of interest" description="Disordered" evidence="1">
    <location>
        <begin position="123"/>
        <end position="204"/>
    </location>
</feature>
<organism evidence="2 3">
    <name type="scientific">Streptomyces ipomoeae 91-03</name>
    <dbReference type="NCBI Taxonomy" id="698759"/>
    <lineage>
        <taxon>Bacteria</taxon>
        <taxon>Bacillati</taxon>
        <taxon>Actinomycetota</taxon>
        <taxon>Actinomycetes</taxon>
        <taxon>Kitasatosporales</taxon>
        <taxon>Streptomycetaceae</taxon>
        <taxon>Streptomyces</taxon>
    </lineage>
</organism>
<dbReference type="AlphaFoldDB" id="L1KPR6"/>
<name>L1KPR6_9ACTN</name>
<reference evidence="2 3" key="1">
    <citation type="submission" date="2012-11" db="EMBL/GenBank/DDBJ databases">
        <authorList>
            <person name="Huguet-Tapia J.C."/>
            <person name="Durkin A.S."/>
            <person name="Pettis G.S."/>
            <person name="Badger J.H."/>
        </authorList>
    </citation>
    <scope>NUCLEOTIDE SEQUENCE [LARGE SCALE GENOMIC DNA]</scope>
    <source>
        <strain evidence="2 3">91-03</strain>
    </source>
</reference>
<evidence type="ECO:0000313" key="3">
    <source>
        <dbReference type="Proteomes" id="UP000010411"/>
    </source>
</evidence>
<accession>L1KPR6</accession>
<evidence type="ECO:0000313" key="2">
    <source>
        <dbReference type="EMBL" id="EKX62559.1"/>
    </source>
</evidence>
<comment type="caution">
    <text evidence="2">The sequence shown here is derived from an EMBL/GenBank/DDBJ whole genome shotgun (WGS) entry which is preliminary data.</text>
</comment>
<evidence type="ECO:0000256" key="1">
    <source>
        <dbReference type="SAM" id="MobiDB-lite"/>
    </source>
</evidence>
<dbReference type="EMBL" id="AEJC01000509">
    <property type="protein sequence ID" value="EKX62559.1"/>
    <property type="molecule type" value="Genomic_DNA"/>
</dbReference>